<protein>
    <recommendedName>
        <fullName evidence="2">SPIN-DOC-like zinc-finger domain-containing protein</fullName>
    </recommendedName>
</protein>
<sequence>MPKVRQSNKTRILNRNWEIDCLFCKQNESARCIICNYVMTKIKVFNIMRYYNRFHADQYKTYTTEEKRELLEMYKEQNSNLNERSESDKSSKSFSKANHNDSGKCRSILRSCLGNWSFSKILH</sequence>
<keyword evidence="4" id="KW-1185">Reference proteome</keyword>
<accession>A0A0L7QR28</accession>
<dbReference type="Pfam" id="PF18658">
    <property type="entry name" value="zf-C2H2_12"/>
    <property type="match status" value="1"/>
</dbReference>
<evidence type="ECO:0000259" key="2">
    <source>
        <dbReference type="Pfam" id="PF18658"/>
    </source>
</evidence>
<name>A0A0L7QR28_9HYME</name>
<dbReference type="Proteomes" id="UP000053825">
    <property type="component" value="Unassembled WGS sequence"/>
</dbReference>
<evidence type="ECO:0000313" key="3">
    <source>
        <dbReference type="EMBL" id="KOC61083.1"/>
    </source>
</evidence>
<dbReference type="AlphaFoldDB" id="A0A0L7QR28"/>
<reference evidence="3 4" key="1">
    <citation type="submission" date="2015-07" db="EMBL/GenBank/DDBJ databases">
        <title>The genome of Habropoda laboriosa.</title>
        <authorList>
            <person name="Pan H."/>
            <person name="Kapheim K."/>
        </authorList>
    </citation>
    <scope>NUCLEOTIDE SEQUENCE [LARGE SCALE GENOMIC DNA]</scope>
    <source>
        <strain evidence="3">0110345459</strain>
    </source>
</reference>
<evidence type="ECO:0000256" key="1">
    <source>
        <dbReference type="SAM" id="MobiDB-lite"/>
    </source>
</evidence>
<gene>
    <name evidence="3" type="ORF">WH47_04349</name>
</gene>
<proteinExistence type="predicted"/>
<organism evidence="3 4">
    <name type="scientific">Habropoda laboriosa</name>
    <dbReference type="NCBI Taxonomy" id="597456"/>
    <lineage>
        <taxon>Eukaryota</taxon>
        <taxon>Metazoa</taxon>
        <taxon>Ecdysozoa</taxon>
        <taxon>Arthropoda</taxon>
        <taxon>Hexapoda</taxon>
        <taxon>Insecta</taxon>
        <taxon>Pterygota</taxon>
        <taxon>Neoptera</taxon>
        <taxon>Endopterygota</taxon>
        <taxon>Hymenoptera</taxon>
        <taxon>Apocrita</taxon>
        <taxon>Aculeata</taxon>
        <taxon>Apoidea</taxon>
        <taxon>Anthophila</taxon>
        <taxon>Apidae</taxon>
        <taxon>Habropoda</taxon>
    </lineage>
</organism>
<feature type="region of interest" description="Disordered" evidence="1">
    <location>
        <begin position="78"/>
        <end position="102"/>
    </location>
</feature>
<dbReference type="InterPro" id="IPR040647">
    <property type="entry name" value="SPIN-DOC_Znf-C2H2"/>
</dbReference>
<dbReference type="EMBL" id="KQ414784">
    <property type="protein sequence ID" value="KOC61083.1"/>
    <property type="molecule type" value="Genomic_DNA"/>
</dbReference>
<feature type="domain" description="SPIN-DOC-like zinc-finger" evidence="2">
    <location>
        <begin position="17"/>
        <end position="76"/>
    </location>
</feature>
<evidence type="ECO:0000313" key="4">
    <source>
        <dbReference type="Proteomes" id="UP000053825"/>
    </source>
</evidence>